<dbReference type="Proteomes" id="UP000327157">
    <property type="component" value="Chromosome 9"/>
</dbReference>
<dbReference type="AlphaFoldDB" id="A0A5N5GG98"/>
<dbReference type="GO" id="GO:0003723">
    <property type="term" value="F:RNA binding"/>
    <property type="evidence" value="ECO:0007669"/>
    <property type="project" value="InterPro"/>
</dbReference>
<reference evidence="1 2" key="1">
    <citation type="submission" date="2019-09" db="EMBL/GenBank/DDBJ databases">
        <authorList>
            <person name="Ou C."/>
        </authorList>
    </citation>
    <scope>NUCLEOTIDE SEQUENCE [LARGE SCALE GENOMIC DNA]</scope>
    <source>
        <strain evidence="1">S2</strain>
        <tissue evidence="1">Leaf</tissue>
    </source>
</reference>
<organism evidence="1 2">
    <name type="scientific">Pyrus ussuriensis x Pyrus communis</name>
    <dbReference type="NCBI Taxonomy" id="2448454"/>
    <lineage>
        <taxon>Eukaryota</taxon>
        <taxon>Viridiplantae</taxon>
        <taxon>Streptophyta</taxon>
        <taxon>Embryophyta</taxon>
        <taxon>Tracheophyta</taxon>
        <taxon>Spermatophyta</taxon>
        <taxon>Magnoliopsida</taxon>
        <taxon>eudicotyledons</taxon>
        <taxon>Gunneridae</taxon>
        <taxon>Pentapetalae</taxon>
        <taxon>rosids</taxon>
        <taxon>fabids</taxon>
        <taxon>Rosales</taxon>
        <taxon>Rosaceae</taxon>
        <taxon>Amygdaloideae</taxon>
        <taxon>Maleae</taxon>
        <taxon>Pyrus</taxon>
    </lineage>
</organism>
<reference evidence="1 2" key="3">
    <citation type="submission" date="2019-11" db="EMBL/GenBank/DDBJ databases">
        <title>A de novo genome assembly of a pear dwarfing rootstock.</title>
        <authorList>
            <person name="Wang F."/>
            <person name="Wang J."/>
            <person name="Li S."/>
            <person name="Zhang Y."/>
            <person name="Fang M."/>
            <person name="Ma L."/>
            <person name="Zhao Y."/>
            <person name="Jiang S."/>
        </authorList>
    </citation>
    <scope>NUCLEOTIDE SEQUENCE [LARGE SCALE GENOMIC DNA]</scope>
    <source>
        <strain evidence="1">S2</strain>
        <tissue evidence="1">Leaf</tissue>
    </source>
</reference>
<dbReference type="GO" id="GO:0000373">
    <property type="term" value="P:Group II intron splicing"/>
    <property type="evidence" value="ECO:0007669"/>
    <property type="project" value="InterPro"/>
</dbReference>
<reference evidence="2" key="2">
    <citation type="submission" date="2019-10" db="EMBL/GenBank/DDBJ databases">
        <title>A de novo genome assembly of a pear dwarfing rootstock.</title>
        <authorList>
            <person name="Wang F."/>
            <person name="Wang J."/>
            <person name="Li S."/>
            <person name="Zhang Y."/>
            <person name="Fang M."/>
            <person name="Ma L."/>
            <person name="Zhao Y."/>
            <person name="Jiang S."/>
        </authorList>
    </citation>
    <scope>NUCLEOTIDE SEQUENCE [LARGE SCALE GENOMIC DNA]</scope>
</reference>
<evidence type="ECO:0000313" key="2">
    <source>
        <dbReference type="Proteomes" id="UP000327157"/>
    </source>
</evidence>
<proteinExistence type="predicted"/>
<dbReference type="InterPro" id="IPR044190">
    <property type="entry name" value="THA8-like"/>
</dbReference>
<sequence length="197" mass="21460">MSEWLRRQTRNLLGFACAGSNPALFAFPSPPTSMGTLHPNPTHFLAPAPTRTTTRVSIPCGPCYNRGPLVKGRVLGIAIQVVQTLKRARRSDAAQFPTLVSKALSRLIKADLGYLLFIKGSYCSLGGLNSVLPGGGLQRWSCSKGLIRLIRAVIGADRRESTVRIYEMLKRNGWGCGGFKADEYMVKVLSKGLKRLG</sequence>
<dbReference type="PANTHER" id="PTHR47594:SF3">
    <property type="entry name" value="PROTEIN THYLAKOID ASSEMBLY 8, CHLOROPLASTIC"/>
    <property type="match status" value="1"/>
</dbReference>
<gene>
    <name evidence="1" type="ORF">D8674_035177</name>
</gene>
<evidence type="ECO:0000313" key="1">
    <source>
        <dbReference type="EMBL" id="KAB2612861.1"/>
    </source>
</evidence>
<keyword evidence="2" id="KW-1185">Reference proteome</keyword>
<dbReference type="EMBL" id="SMOL01000458">
    <property type="protein sequence ID" value="KAB2612861.1"/>
    <property type="molecule type" value="Genomic_DNA"/>
</dbReference>
<comment type="caution">
    <text evidence="1">The sequence shown here is derived from an EMBL/GenBank/DDBJ whole genome shotgun (WGS) entry which is preliminary data.</text>
</comment>
<accession>A0A5N5GG98</accession>
<dbReference type="PANTHER" id="PTHR47594">
    <property type="entry name" value="PPR CONTAINING PLANT-LIKE PROTEIN"/>
    <property type="match status" value="1"/>
</dbReference>
<dbReference type="GO" id="GO:0009658">
    <property type="term" value="P:chloroplast organization"/>
    <property type="evidence" value="ECO:0007669"/>
    <property type="project" value="InterPro"/>
</dbReference>
<protein>
    <submittedName>
        <fullName evidence="1">Uncharacterized protein</fullName>
    </submittedName>
</protein>
<name>A0A5N5GG98_9ROSA</name>
<dbReference type="OrthoDB" id="675068at2759"/>